<keyword evidence="2" id="KW-0812">Transmembrane</keyword>
<dbReference type="Proteomes" id="UP000000849">
    <property type="component" value="Chromosome"/>
</dbReference>
<feature type="region of interest" description="Disordered" evidence="1">
    <location>
        <begin position="1"/>
        <end position="36"/>
    </location>
</feature>
<gene>
    <name evidence="3" type="ordered locus">Cfla_3510</name>
</gene>
<keyword evidence="2" id="KW-0472">Membrane</keyword>
<reference evidence="3 4" key="1">
    <citation type="journal article" date="2010" name="Stand. Genomic Sci.">
        <title>Complete genome sequence of Cellulomonas flavigena type strain (134).</title>
        <authorList>
            <person name="Abt B."/>
            <person name="Foster B."/>
            <person name="Lapidus A."/>
            <person name="Clum A."/>
            <person name="Sun H."/>
            <person name="Pukall R."/>
            <person name="Lucas S."/>
            <person name="Glavina Del Rio T."/>
            <person name="Nolan M."/>
            <person name="Tice H."/>
            <person name="Cheng J.F."/>
            <person name="Pitluck S."/>
            <person name="Liolios K."/>
            <person name="Ivanova N."/>
            <person name="Mavromatis K."/>
            <person name="Ovchinnikova G."/>
            <person name="Pati A."/>
            <person name="Goodwin L."/>
            <person name="Chen A."/>
            <person name="Palaniappan K."/>
            <person name="Land M."/>
            <person name="Hauser L."/>
            <person name="Chang Y.J."/>
            <person name="Jeffries C.D."/>
            <person name="Rohde M."/>
            <person name="Goker M."/>
            <person name="Woyke T."/>
            <person name="Bristow J."/>
            <person name="Eisen J.A."/>
            <person name="Markowitz V."/>
            <person name="Hugenholtz P."/>
            <person name="Kyrpides N.C."/>
            <person name="Klenk H.P."/>
        </authorList>
    </citation>
    <scope>NUCLEOTIDE SEQUENCE [LARGE SCALE GENOMIC DNA]</scope>
    <source>
        <strain evidence="4">ATCC 482 / DSM 20109 / BCRC 11376 / JCM 18109 / NBRC 3775 / NCIMB 8073 / NRS 134</strain>
    </source>
</reference>
<accession>D5UDC6</accession>
<dbReference type="AlphaFoldDB" id="D5UDC6"/>
<feature type="compositionally biased region" description="Low complexity" evidence="1">
    <location>
        <begin position="404"/>
        <end position="423"/>
    </location>
</feature>
<name>D5UDC6_CELFN</name>
<keyword evidence="2" id="KW-1133">Transmembrane helix</keyword>
<organism evidence="3 4">
    <name type="scientific">Cellulomonas flavigena (strain ATCC 482 / DSM 20109 / BCRC 11376 / JCM 18109 / NBRC 3775 / NCIMB 8073 / NRS 134)</name>
    <dbReference type="NCBI Taxonomy" id="446466"/>
    <lineage>
        <taxon>Bacteria</taxon>
        <taxon>Bacillati</taxon>
        <taxon>Actinomycetota</taxon>
        <taxon>Actinomycetes</taxon>
        <taxon>Micrococcales</taxon>
        <taxon>Cellulomonadaceae</taxon>
        <taxon>Cellulomonas</taxon>
    </lineage>
</organism>
<feature type="transmembrane region" description="Helical" evidence="2">
    <location>
        <begin position="170"/>
        <end position="190"/>
    </location>
</feature>
<feature type="region of interest" description="Disordered" evidence="1">
    <location>
        <begin position="404"/>
        <end position="429"/>
    </location>
</feature>
<evidence type="ECO:0000256" key="1">
    <source>
        <dbReference type="SAM" id="MobiDB-lite"/>
    </source>
</evidence>
<evidence type="ECO:0000256" key="2">
    <source>
        <dbReference type="SAM" id="Phobius"/>
    </source>
</evidence>
<feature type="transmembrane region" description="Helical" evidence="2">
    <location>
        <begin position="211"/>
        <end position="233"/>
    </location>
</feature>
<dbReference type="KEGG" id="cfl:Cfla_3510"/>
<sequence length="454" mass="47974">MTPHTPGDSQDRQVVTTTSDETEDDMARNLVPTGGRGRSTAAWIDRLLSRPADGAEHQHPTPAAAAALITAVSTAHRTSGRAQRALLRASSRLVQAGSRVRDRQDALDALDARRADDAPATRTRSMARGRYLHPATAAAIEVVVLLAEIGFWYMLGSETLASSASLLERLPAMLLAAFIPMSGLSAAHVAGRLVGRALHGEVLDTGRRVMLVGSLVILAVLCGVTFWLVSWRYEESQIGARELPGAAMGLLFALLLPLIAYLHAVCVDHERHEAAKQASERLRLLRALSRAGADLVTAGLRLAGIIDRVLDEIERVLLTAQAMVVAADAGRGVTSTVAFAERTAEARATLAHPWTLKVVGPSLPLHDVARAIDLLTAYAPDERTAARVTAVQERLARVFDPSADAPWSADAAPAAPAGATADPRTGYAGTAAGVPQLAVVPSASHDEPAETERA</sequence>
<evidence type="ECO:0000313" key="3">
    <source>
        <dbReference type="EMBL" id="ADG76382.1"/>
    </source>
</evidence>
<dbReference type="HOGENOM" id="CLU_602302_0_0_11"/>
<feature type="transmembrane region" description="Helical" evidence="2">
    <location>
        <begin position="131"/>
        <end position="155"/>
    </location>
</feature>
<dbReference type="STRING" id="446466.Cfla_3510"/>
<evidence type="ECO:0000313" key="4">
    <source>
        <dbReference type="Proteomes" id="UP000000849"/>
    </source>
</evidence>
<proteinExistence type="predicted"/>
<keyword evidence="4" id="KW-1185">Reference proteome</keyword>
<dbReference type="EMBL" id="CP001964">
    <property type="protein sequence ID" value="ADG76382.1"/>
    <property type="molecule type" value="Genomic_DNA"/>
</dbReference>
<protein>
    <submittedName>
        <fullName evidence="3">Uncharacterized protein</fullName>
    </submittedName>
</protein>
<feature type="transmembrane region" description="Helical" evidence="2">
    <location>
        <begin position="245"/>
        <end position="267"/>
    </location>
</feature>